<dbReference type="Pfam" id="PF01551">
    <property type="entry name" value="Peptidase_M23"/>
    <property type="match status" value="1"/>
</dbReference>
<organism evidence="3 4">
    <name type="scientific">Limimaricola cinnabarinus</name>
    <dbReference type="NCBI Taxonomy" id="1125964"/>
    <lineage>
        <taxon>Bacteria</taxon>
        <taxon>Pseudomonadati</taxon>
        <taxon>Pseudomonadota</taxon>
        <taxon>Alphaproteobacteria</taxon>
        <taxon>Rhodobacterales</taxon>
        <taxon>Paracoccaceae</taxon>
        <taxon>Limimaricola</taxon>
    </lineage>
</organism>
<protein>
    <submittedName>
        <fullName evidence="3">Peptidase M24</fullName>
    </submittedName>
</protein>
<reference evidence="3 4" key="1">
    <citation type="submission" date="2017-08" db="EMBL/GenBank/DDBJ databases">
        <title>Draft Genome Sequence of Loktanella cinnabarina Strain XM1, Isolated from Coastal Surface Water.</title>
        <authorList>
            <person name="Ma R."/>
            <person name="Wang J."/>
            <person name="Wang Q."/>
            <person name="Ma Z."/>
            <person name="Li J."/>
            <person name="Chen L."/>
        </authorList>
    </citation>
    <scope>NUCLEOTIDE SEQUENCE [LARGE SCALE GENOMIC DNA]</scope>
    <source>
        <strain evidence="3 4">XM1</strain>
    </source>
</reference>
<dbReference type="InterPro" id="IPR011055">
    <property type="entry name" value="Dup_hybrid_motif"/>
</dbReference>
<dbReference type="Proteomes" id="UP000221860">
    <property type="component" value="Unassembled WGS sequence"/>
</dbReference>
<dbReference type="PANTHER" id="PTHR21666:SF270">
    <property type="entry name" value="MUREIN HYDROLASE ACTIVATOR ENVC"/>
    <property type="match status" value="1"/>
</dbReference>
<sequence length="329" mass="34921">MSAVFFPPALPRAAALVLLLPIAATAQEAPFSLTLPIDCVPGEDCVVQNYVDADPGAEARDYACGPLSYDGHKGTDFRLPTIAQQAEGVEVRAAADGVVLGLRDEMPDILQGWEGAPELDGRDCGNGVTIGHENGYETQYCHMAQGSIAVAVGQRVAAGERLGEVGLSGQSQFPHLHLSVRRDGVELDPFDPEDRVACGAAEQTLWETPPDYLPGGLLDAGFAPGVPDYLDLQRGTAQAEVRSDTPLVLWGFAFGGRAGDVMHLVVEGPEGRVVDQKMPLDKTQAQLFRASGRRAPEGGWPSGDYEGHVTLLRDGAPLSERRATLSLGE</sequence>
<keyword evidence="1" id="KW-0732">Signal</keyword>
<feature type="chain" id="PRO_5013861233" evidence="1">
    <location>
        <begin position="27"/>
        <end position="329"/>
    </location>
</feature>
<dbReference type="PANTHER" id="PTHR21666">
    <property type="entry name" value="PEPTIDASE-RELATED"/>
    <property type="match status" value="1"/>
</dbReference>
<accession>A0A2G1MFS0</accession>
<dbReference type="InterPro" id="IPR050570">
    <property type="entry name" value="Cell_wall_metabolism_enzyme"/>
</dbReference>
<dbReference type="RefSeq" id="WP_099277035.1">
    <property type="nucleotide sequence ID" value="NZ_KZ304959.1"/>
</dbReference>
<gene>
    <name evidence="3" type="ORF">CJ301_10310</name>
</gene>
<dbReference type="InterPro" id="IPR016047">
    <property type="entry name" value="M23ase_b-sheet_dom"/>
</dbReference>
<evidence type="ECO:0000256" key="1">
    <source>
        <dbReference type="SAM" id="SignalP"/>
    </source>
</evidence>
<dbReference type="CDD" id="cd12797">
    <property type="entry name" value="M23_peptidase"/>
    <property type="match status" value="1"/>
</dbReference>
<dbReference type="OrthoDB" id="5489603at2"/>
<dbReference type="GO" id="GO:0004222">
    <property type="term" value="F:metalloendopeptidase activity"/>
    <property type="evidence" value="ECO:0007669"/>
    <property type="project" value="TreeGrafter"/>
</dbReference>
<evidence type="ECO:0000313" key="4">
    <source>
        <dbReference type="Proteomes" id="UP000221860"/>
    </source>
</evidence>
<feature type="signal peptide" evidence="1">
    <location>
        <begin position="1"/>
        <end position="26"/>
    </location>
</feature>
<dbReference type="AlphaFoldDB" id="A0A2G1MFS0"/>
<proteinExistence type="predicted"/>
<dbReference type="SUPFAM" id="SSF51261">
    <property type="entry name" value="Duplicated hybrid motif"/>
    <property type="match status" value="1"/>
</dbReference>
<name>A0A2G1MFS0_9RHOB</name>
<dbReference type="EMBL" id="NQWH01000013">
    <property type="protein sequence ID" value="PHP27544.1"/>
    <property type="molecule type" value="Genomic_DNA"/>
</dbReference>
<dbReference type="Gene3D" id="2.70.70.10">
    <property type="entry name" value="Glucose Permease (Domain IIA)"/>
    <property type="match status" value="1"/>
</dbReference>
<keyword evidence="4" id="KW-1185">Reference proteome</keyword>
<comment type="caution">
    <text evidence="3">The sequence shown here is derived from an EMBL/GenBank/DDBJ whole genome shotgun (WGS) entry which is preliminary data.</text>
</comment>
<feature type="domain" description="M23ase beta-sheet core" evidence="2">
    <location>
        <begin position="71"/>
        <end position="189"/>
    </location>
</feature>
<evidence type="ECO:0000313" key="3">
    <source>
        <dbReference type="EMBL" id="PHP27544.1"/>
    </source>
</evidence>
<evidence type="ECO:0000259" key="2">
    <source>
        <dbReference type="Pfam" id="PF01551"/>
    </source>
</evidence>